<dbReference type="EMBL" id="LGCL01000024">
    <property type="protein sequence ID" value="KPL77002.1"/>
    <property type="molecule type" value="Genomic_DNA"/>
</dbReference>
<reference evidence="4 5" key="1">
    <citation type="submission" date="2015-07" db="EMBL/GenBank/DDBJ databases">
        <title>Genome sequence of Ornatilinea apprima DSM 23815.</title>
        <authorList>
            <person name="Hemp J."/>
            <person name="Ward L.M."/>
            <person name="Pace L.A."/>
            <person name="Fischer W.W."/>
        </authorList>
    </citation>
    <scope>NUCLEOTIDE SEQUENCE [LARGE SCALE GENOMIC DNA]</scope>
    <source>
        <strain evidence="4 5">P3M-1</strain>
    </source>
</reference>
<dbReference type="Gene3D" id="3.40.630.30">
    <property type="match status" value="1"/>
</dbReference>
<dbReference type="PROSITE" id="PS51186">
    <property type="entry name" value="GNAT"/>
    <property type="match status" value="1"/>
</dbReference>
<comment type="caution">
    <text evidence="4">The sequence shown here is derived from an EMBL/GenBank/DDBJ whole genome shotgun (WGS) entry which is preliminary data.</text>
</comment>
<dbReference type="Pfam" id="PF00583">
    <property type="entry name" value="Acetyltransf_1"/>
    <property type="match status" value="1"/>
</dbReference>
<evidence type="ECO:0000256" key="1">
    <source>
        <dbReference type="ARBA" id="ARBA00022679"/>
    </source>
</evidence>
<dbReference type="InterPro" id="IPR000182">
    <property type="entry name" value="GNAT_dom"/>
</dbReference>
<evidence type="ECO:0000256" key="2">
    <source>
        <dbReference type="ARBA" id="ARBA00023315"/>
    </source>
</evidence>
<sequence length="164" mass="18172">MRVIYRLAAPGDQDFLWEMLYQAVYVPPGEPAPGRDILRLPEIARYAENWGQPGDLGLVAAAEDGQPLGAAWLRPLTGANRGYGYVADVYPELCMALLPDFRGQGIGEPLLKHLLDLAKTRWRGVSLSVQRPNPAEKLYRRLGFVALEQHGDSITMLLRFSPSG</sequence>
<dbReference type="InterPro" id="IPR050832">
    <property type="entry name" value="Bact_Acetyltransf"/>
</dbReference>
<dbReference type="SUPFAM" id="SSF55729">
    <property type="entry name" value="Acyl-CoA N-acyltransferases (Nat)"/>
    <property type="match status" value="1"/>
</dbReference>
<evidence type="ECO:0000259" key="3">
    <source>
        <dbReference type="PROSITE" id="PS51186"/>
    </source>
</evidence>
<accession>A0A0N8GN36</accession>
<dbReference type="STRING" id="1134406.ADN00_10545"/>
<evidence type="ECO:0000313" key="4">
    <source>
        <dbReference type="EMBL" id="KPL77002.1"/>
    </source>
</evidence>
<evidence type="ECO:0000313" key="5">
    <source>
        <dbReference type="Proteomes" id="UP000050417"/>
    </source>
</evidence>
<keyword evidence="5" id="KW-1185">Reference proteome</keyword>
<dbReference type="GO" id="GO:0016747">
    <property type="term" value="F:acyltransferase activity, transferring groups other than amino-acyl groups"/>
    <property type="evidence" value="ECO:0007669"/>
    <property type="project" value="InterPro"/>
</dbReference>
<organism evidence="4 5">
    <name type="scientific">Ornatilinea apprima</name>
    <dbReference type="NCBI Taxonomy" id="1134406"/>
    <lineage>
        <taxon>Bacteria</taxon>
        <taxon>Bacillati</taxon>
        <taxon>Chloroflexota</taxon>
        <taxon>Anaerolineae</taxon>
        <taxon>Anaerolineales</taxon>
        <taxon>Anaerolineaceae</taxon>
        <taxon>Ornatilinea</taxon>
    </lineage>
</organism>
<dbReference type="PANTHER" id="PTHR43877">
    <property type="entry name" value="AMINOALKYLPHOSPHONATE N-ACETYLTRANSFERASE-RELATED-RELATED"/>
    <property type="match status" value="1"/>
</dbReference>
<dbReference type="CDD" id="cd04301">
    <property type="entry name" value="NAT_SF"/>
    <property type="match status" value="1"/>
</dbReference>
<feature type="domain" description="N-acetyltransferase" evidence="3">
    <location>
        <begin position="3"/>
        <end position="161"/>
    </location>
</feature>
<keyword evidence="1 4" id="KW-0808">Transferase</keyword>
<name>A0A0N8GN36_9CHLR</name>
<dbReference type="RefSeq" id="WP_075062961.1">
    <property type="nucleotide sequence ID" value="NZ_LGCL01000024.1"/>
</dbReference>
<proteinExistence type="predicted"/>
<dbReference type="AlphaFoldDB" id="A0A0N8GN36"/>
<protein>
    <submittedName>
        <fullName evidence="4">GCN5 family acetyltransferase</fullName>
    </submittedName>
</protein>
<dbReference type="InterPro" id="IPR016181">
    <property type="entry name" value="Acyl_CoA_acyltransferase"/>
</dbReference>
<gene>
    <name evidence="4" type="ORF">ADN00_10545</name>
</gene>
<keyword evidence="2" id="KW-0012">Acyltransferase</keyword>
<dbReference type="Proteomes" id="UP000050417">
    <property type="component" value="Unassembled WGS sequence"/>
</dbReference>
<dbReference type="PANTHER" id="PTHR43877:SF2">
    <property type="entry name" value="AMINOALKYLPHOSPHONATE N-ACETYLTRANSFERASE-RELATED"/>
    <property type="match status" value="1"/>
</dbReference>